<evidence type="ECO:0000313" key="2">
    <source>
        <dbReference type="EMBL" id="WOO80830.1"/>
    </source>
</evidence>
<feature type="compositionally biased region" description="Polar residues" evidence="1">
    <location>
        <begin position="105"/>
        <end position="114"/>
    </location>
</feature>
<keyword evidence="3" id="KW-1185">Reference proteome</keyword>
<dbReference type="AlphaFoldDB" id="A0AAF0Y670"/>
<dbReference type="RefSeq" id="XP_062626862.1">
    <property type="nucleotide sequence ID" value="XM_062770878.1"/>
</dbReference>
<reference evidence="2" key="1">
    <citation type="submission" date="2023-10" db="EMBL/GenBank/DDBJ databases">
        <authorList>
            <person name="Noh H."/>
        </authorList>
    </citation>
    <scope>NUCLEOTIDE SEQUENCE</scope>
    <source>
        <strain evidence="2">DUCC4014</strain>
    </source>
</reference>
<feature type="compositionally biased region" description="Basic and acidic residues" evidence="1">
    <location>
        <begin position="164"/>
        <end position="174"/>
    </location>
</feature>
<feature type="region of interest" description="Disordered" evidence="1">
    <location>
        <begin position="141"/>
        <end position="174"/>
    </location>
</feature>
<evidence type="ECO:0000256" key="1">
    <source>
        <dbReference type="SAM" id="MobiDB-lite"/>
    </source>
</evidence>
<name>A0AAF0Y670_9TREE</name>
<feature type="region of interest" description="Disordered" evidence="1">
    <location>
        <begin position="63"/>
        <end position="116"/>
    </location>
</feature>
<dbReference type="EMBL" id="CP086716">
    <property type="protein sequence ID" value="WOO80830.1"/>
    <property type="molecule type" value="Genomic_DNA"/>
</dbReference>
<gene>
    <name evidence="2" type="ORF">LOC62_03G004358</name>
</gene>
<feature type="compositionally biased region" description="Basic and acidic residues" evidence="1">
    <location>
        <begin position="84"/>
        <end position="95"/>
    </location>
</feature>
<dbReference type="GeneID" id="87807596"/>
<proteinExistence type="predicted"/>
<dbReference type="Proteomes" id="UP000827549">
    <property type="component" value="Chromosome 3"/>
</dbReference>
<sequence>MARTGLRSSKKKQNKVEAVAPKAAAVKAACIKARARMKSNKKNPKAKVSAPVALPRLLGSHELSPIDLSHLDDSDTESASGGSDNKEEVNGHEEVEPAPLRRCTRSSTANQCTTVGEPAPLRRRTCSLAVHWRIPVAETAPADEPTLAQPPAPAVNEPVIVRSAQRDRKVSRGK</sequence>
<organism evidence="2 3">
    <name type="scientific">Vanrija pseudolonga</name>
    <dbReference type="NCBI Taxonomy" id="143232"/>
    <lineage>
        <taxon>Eukaryota</taxon>
        <taxon>Fungi</taxon>
        <taxon>Dikarya</taxon>
        <taxon>Basidiomycota</taxon>
        <taxon>Agaricomycotina</taxon>
        <taxon>Tremellomycetes</taxon>
        <taxon>Trichosporonales</taxon>
        <taxon>Trichosporonaceae</taxon>
        <taxon>Vanrija</taxon>
    </lineage>
</organism>
<protein>
    <submittedName>
        <fullName evidence="2">Uncharacterized protein</fullName>
    </submittedName>
</protein>
<evidence type="ECO:0000313" key="3">
    <source>
        <dbReference type="Proteomes" id="UP000827549"/>
    </source>
</evidence>
<accession>A0AAF0Y670</accession>